<evidence type="ECO:0000313" key="4">
    <source>
        <dbReference type="Proteomes" id="UP000249061"/>
    </source>
</evidence>
<dbReference type="Pfam" id="PF13511">
    <property type="entry name" value="DUF4124"/>
    <property type="match status" value="1"/>
</dbReference>
<evidence type="ECO:0000256" key="1">
    <source>
        <dbReference type="SAM" id="MobiDB-lite"/>
    </source>
</evidence>
<protein>
    <recommendedName>
        <fullName evidence="2">DUF4124 domain-containing protein</fullName>
    </recommendedName>
</protein>
<accession>A0A2W5TFM6</accession>
<proteinExistence type="predicted"/>
<dbReference type="AlphaFoldDB" id="A0A2W5TFM6"/>
<dbReference type="EMBL" id="QFQP01000018">
    <property type="protein sequence ID" value="PZR10225.1"/>
    <property type="molecule type" value="Genomic_DNA"/>
</dbReference>
<feature type="domain" description="DUF4124" evidence="2">
    <location>
        <begin position="11"/>
        <end position="60"/>
    </location>
</feature>
<gene>
    <name evidence="3" type="ORF">DI536_20590</name>
</gene>
<evidence type="ECO:0000259" key="2">
    <source>
        <dbReference type="Pfam" id="PF13511"/>
    </source>
</evidence>
<reference evidence="3 4" key="1">
    <citation type="submission" date="2017-08" db="EMBL/GenBank/DDBJ databases">
        <title>Infants hospitalized years apart are colonized by the same room-sourced microbial strains.</title>
        <authorList>
            <person name="Brooks B."/>
            <person name="Olm M.R."/>
            <person name="Firek B.A."/>
            <person name="Baker R."/>
            <person name="Thomas B.C."/>
            <person name="Morowitz M.J."/>
            <person name="Banfield J.F."/>
        </authorList>
    </citation>
    <scope>NUCLEOTIDE SEQUENCE [LARGE SCALE GENOMIC DNA]</scope>
    <source>
        <strain evidence="3">S2_003_000_R2_14</strain>
    </source>
</reference>
<comment type="caution">
    <text evidence="3">The sequence shown here is derived from an EMBL/GenBank/DDBJ whole genome shotgun (WGS) entry which is preliminary data.</text>
</comment>
<organism evidence="3 4">
    <name type="scientific">Archangium gephyra</name>
    <dbReference type="NCBI Taxonomy" id="48"/>
    <lineage>
        <taxon>Bacteria</taxon>
        <taxon>Pseudomonadati</taxon>
        <taxon>Myxococcota</taxon>
        <taxon>Myxococcia</taxon>
        <taxon>Myxococcales</taxon>
        <taxon>Cystobacterineae</taxon>
        <taxon>Archangiaceae</taxon>
        <taxon>Archangium</taxon>
    </lineage>
</organism>
<sequence length="244" mass="26732">MPFALTLLLLSQSYRWTDARGEVHYTDDASTIPRGAKVQTTDGEDVTVVPSPPPSTRAVTPRAEAGLRRPEPPVAQPGEVTVRITRYDVEVSDADREFIERSVREAAASPRLQTWGGLRRSVTGTVSPASFMKNGEAFGLAAGTQFWLIGPGELRHHSGRAMKYPEAALHELGHLVEDQWARSHRPRWFAEGFACYVADTPMAATIDDIAAWVYTEGGATPLDRAFQPTASAACTSRAPSRMRR</sequence>
<evidence type="ECO:0000313" key="3">
    <source>
        <dbReference type="EMBL" id="PZR10225.1"/>
    </source>
</evidence>
<feature type="region of interest" description="Disordered" evidence="1">
    <location>
        <begin position="34"/>
        <end position="74"/>
    </location>
</feature>
<dbReference type="Proteomes" id="UP000249061">
    <property type="component" value="Unassembled WGS sequence"/>
</dbReference>
<name>A0A2W5TFM6_9BACT</name>
<dbReference type="InterPro" id="IPR025392">
    <property type="entry name" value="DUF4124"/>
</dbReference>